<evidence type="ECO:0000313" key="1">
    <source>
        <dbReference type="EMBL" id="MBP1854027.1"/>
    </source>
</evidence>
<reference evidence="1 2" key="1">
    <citation type="submission" date="2021-03" db="EMBL/GenBank/DDBJ databases">
        <title>Genomic Encyclopedia of Type Strains, Phase IV (KMG-IV): sequencing the most valuable type-strain genomes for metagenomic binning, comparative biology and taxonomic classification.</title>
        <authorList>
            <person name="Goeker M."/>
        </authorList>
    </citation>
    <scope>NUCLEOTIDE SEQUENCE [LARGE SCALE GENOMIC DNA]</scope>
    <source>
        <strain evidence="1 2">DSM 1289</strain>
    </source>
</reference>
<gene>
    <name evidence="1" type="ORF">J2Z43_000417</name>
</gene>
<name>A0ABS4E7X5_9FIRM</name>
<evidence type="ECO:0000313" key="2">
    <source>
        <dbReference type="Proteomes" id="UP000767291"/>
    </source>
</evidence>
<accession>A0ABS4E7X5</accession>
<protein>
    <recommendedName>
        <fullName evidence="3">DNA-binding protein</fullName>
    </recommendedName>
</protein>
<dbReference type="Proteomes" id="UP000767291">
    <property type="component" value="Unassembled WGS sequence"/>
</dbReference>
<comment type="caution">
    <text evidence="1">The sequence shown here is derived from an EMBL/GenBank/DDBJ whole genome shotgun (WGS) entry which is preliminary data.</text>
</comment>
<sequence length="103" mass="12116">MDNNVLEMMKTMQSALNAMVEQQKAQEAKEKGYREVEKWKRNKAELITCKEASKLYPIGEGKFRELCKAKNNDFPCITINSRIYILRNKLDDWLYENCNGSKF</sequence>
<dbReference type="InterPro" id="IPR038148">
    <property type="entry name" value="Tn1545/Tn916_Xis"/>
</dbReference>
<dbReference type="Gene3D" id="3.90.105.50">
    <property type="match status" value="1"/>
</dbReference>
<organism evidence="1 2">
    <name type="scientific">Metaclostridioides mangenotii</name>
    <dbReference type="NCBI Taxonomy" id="1540"/>
    <lineage>
        <taxon>Bacteria</taxon>
        <taxon>Bacillati</taxon>
        <taxon>Bacillota</taxon>
        <taxon>Clostridia</taxon>
        <taxon>Peptostreptococcales</taxon>
        <taxon>Peptostreptococcaceae</taxon>
        <taxon>Metaclostridioides</taxon>
    </lineage>
</organism>
<keyword evidence="2" id="KW-1185">Reference proteome</keyword>
<dbReference type="EMBL" id="JAGGJX010000001">
    <property type="protein sequence ID" value="MBP1854027.1"/>
    <property type="molecule type" value="Genomic_DNA"/>
</dbReference>
<proteinExistence type="predicted"/>
<evidence type="ECO:0008006" key="3">
    <source>
        <dbReference type="Google" id="ProtNLM"/>
    </source>
</evidence>
<dbReference type="RefSeq" id="WP_209455613.1">
    <property type="nucleotide sequence ID" value="NZ_BAAACS010000017.1"/>
</dbReference>